<keyword evidence="3" id="KW-0808">Transferase</keyword>
<dbReference type="EMBL" id="CZBI01000002">
    <property type="protein sequence ID" value="CUP72668.1"/>
    <property type="molecule type" value="Genomic_DNA"/>
</dbReference>
<sequence>MKIIFLNHFITGGGAERVVSLLSKKMIEKGHRVCLVTDVSVPFAYQFDPKVYIYPLYRNEHEKRSFIKLYYMVKNCRLYIMKESADVLIGVLPLMNLVAILASIGLKNKVIASEHTSFERPLGVHISMIRNIVYRLADVVTILTQADYNYLGHKIPNKVIMPNPLSYPCVHEKLIRRKNILAVGRLDVWKVKGFDLLIEAWGKIAHKYPDWTLDIAGEGTEKSIQYLQKLSCDVNVEKQVVFLGFRNDIDVVMRMSSIFALTSRYEGFGMVLLEAMSQGCACISFDCGGRQREIITNDDEGIIIEKHDVLGLSKGLEKMIQDDTLRCKLSKAGVERAKEFDLDIVEERWETIMRKIIKG</sequence>
<organism evidence="3 4">
    <name type="scientific">Bacteroides thetaiotaomicron</name>
    <dbReference type="NCBI Taxonomy" id="818"/>
    <lineage>
        <taxon>Bacteria</taxon>
        <taxon>Pseudomonadati</taxon>
        <taxon>Bacteroidota</taxon>
        <taxon>Bacteroidia</taxon>
        <taxon>Bacteroidales</taxon>
        <taxon>Bacteroidaceae</taxon>
        <taxon>Bacteroides</taxon>
    </lineage>
</organism>
<dbReference type="InterPro" id="IPR001296">
    <property type="entry name" value="Glyco_trans_1"/>
</dbReference>
<evidence type="ECO:0000259" key="2">
    <source>
        <dbReference type="Pfam" id="PF13439"/>
    </source>
</evidence>
<dbReference type="Proteomes" id="UP000095541">
    <property type="component" value="Unassembled WGS sequence"/>
</dbReference>
<dbReference type="GO" id="GO:0047265">
    <property type="term" value="F:poly(glycerol-phosphate) alpha-glucosyltransferase activity"/>
    <property type="evidence" value="ECO:0007669"/>
    <property type="project" value="UniProtKB-EC"/>
</dbReference>
<feature type="domain" description="Glycosyl transferase family 1" evidence="1">
    <location>
        <begin position="177"/>
        <end position="333"/>
    </location>
</feature>
<dbReference type="AlphaFoldDB" id="A0A174QP25"/>
<evidence type="ECO:0000313" key="3">
    <source>
        <dbReference type="EMBL" id="CUP72668.1"/>
    </source>
</evidence>
<keyword evidence="3" id="KW-0328">Glycosyltransferase</keyword>
<dbReference type="Pfam" id="PF13439">
    <property type="entry name" value="Glyco_transf_4"/>
    <property type="match status" value="1"/>
</dbReference>
<dbReference type="SUPFAM" id="SSF53756">
    <property type="entry name" value="UDP-Glycosyltransferase/glycogen phosphorylase"/>
    <property type="match status" value="1"/>
</dbReference>
<dbReference type="Pfam" id="PF00534">
    <property type="entry name" value="Glycos_transf_1"/>
    <property type="match status" value="1"/>
</dbReference>
<name>A0A174QP25_BACT4</name>
<gene>
    <name evidence="3" type="primary">tagE_3</name>
    <name evidence="3" type="ORF">ERS852557_01435</name>
</gene>
<dbReference type="CDD" id="cd03820">
    <property type="entry name" value="GT4_AmsD-like"/>
    <property type="match status" value="1"/>
</dbReference>
<dbReference type="EC" id="2.4.1.52" evidence="3"/>
<reference evidence="3 4" key="1">
    <citation type="submission" date="2015-09" db="EMBL/GenBank/DDBJ databases">
        <authorList>
            <consortium name="Pathogen Informatics"/>
        </authorList>
    </citation>
    <scope>NUCLEOTIDE SEQUENCE [LARGE SCALE GENOMIC DNA]</scope>
    <source>
        <strain evidence="3 4">2789STDY5834945</strain>
    </source>
</reference>
<protein>
    <submittedName>
        <fullName evidence="3">Glycosyltransferase</fullName>
        <ecNumber evidence="3">2.4.1.52</ecNumber>
    </submittedName>
</protein>
<dbReference type="PANTHER" id="PTHR12526:SF630">
    <property type="entry name" value="GLYCOSYLTRANSFERASE"/>
    <property type="match status" value="1"/>
</dbReference>
<evidence type="ECO:0000259" key="1">
    <source>
        <dbReference type="Pfam" id="PF00534"/>
    </source>
</evidence>
<dbReference type="InterPro" id="IPR028098">
    <property type="entry name" value="Glyco_trans_4-like_N"/>
</dbReference>
<dbReference type="RefSeq" id="WP_055217658.1">
    <property type="nucleotide sequence ID" value="NZ_CZBI01000002.1"/>
</dbReference>
<feature type="domain" description="Glycosyltransferase subfamily 4-like N-terminal" evidence="2">
    <location>
        <begin position="13"/>
        <end position="157"/>
    </location>
</feature>
<dbReference type="PANTHER" id="PTHR12526">
    <property type="entry name" value="GLYCOSYLTRANSFERASE"/>
    <property type="match status" value="1"/>
</dbReference>
<dbReference type="Gene3D" id="3.40.50.2000">
    <property type="entry name" value="Glycogen Phosphorylase B"/>
    <property type="match status" value="2"/>
</dbReference>
<accession>A0A174QP25</accession>
<proteinExistence type="predicted"/>
<evidence type="ECO:0000313" key="4">
    <source>
        <dbReference type="Proteomes" id="UP000095541"/>
    </source>
</evidence>